<name>A0ACB8TDZ0_9AGAM</name>
<sequence>MAGCEVWNTFPKMVETLATMKQLKVLSIGPDILPPASESTTESTVAQRLRLARLQVLLLAGNGRQIHQTMRLLSVPHQADITLSYHSHSEPGLSADIATILAHHLALPLATRRSFDKIEFHQLSWHLAQHMIMKPRGCHPRGPGPLTITFNPCSDTDYGAINVAGRVLTHSLTRALVMPARRLMAQHYSLSSPFMWININGTIPRLREIDVQGSCLYGLLDNVYFPPLGLSRASLFPALRTLIVRDVDFVSTSNAQFTATRLRNVLLAWIYRDPTRRFELILVNCDIAEF</sequence>
<evidence type="ECO:0000313" key="1">
    <source>
        <dbReference type="EMBL" id="KAI0066643.1"/>
    </source>
</evidence>
<reference evidence="1" key="2">
    <citation type="journal article" date="2022" name="New Phytol.">
        <title>Evolutionary transition to the ectomycorrhizal habit in the genomes of a hyperdiverse lineage of mushroom-forming fungi.</title>
        <authorList>
            <person name="Looney B."/>
            <person name="Miyauchi S."/>
            <person name="Morin E."/>
            <person name="Drula E."/>
            <person name="Courty P.E."/>
            <person name="Kohler A."/>
            <person name="Kuo A."/>
            <person name="LaButti K."/>
            <person name="Pangilinan J."/>
            <person name="Lipzen A."/>
            <person name="Riley R."/>
            <person name="Andreopoulos W."/>
            <person name="He G."/>
            <person name="Johnson J."/>
            <person name="Nolan M."/>
            <person name="Tritt A."/>
            <person name="Barry K.W."/>
            <person name="Grigoriev I.V."/>
            <person name="Nagy L.G."/>
            <person name="Hibbett D."/>
            <person name="Henrissat B."/>
            <person name="Matheny P.B."/>
            <person name="Labbe J."/>
            <person name="Martin F.M."/>
        </authorList>
    </citation>
    <scope>NUCLEOTIDE SEQUENCE</scope>
    <source>
        <strain evidence="1">HHB10654</strain>
    </source>
</reference>
<proteinExistence type="predicted"/>
<dbReference type="Proteomes" id="UP000814140">
    <property type="component" value="Unassembled WGS sequence"/>
</dbReference>
<organism evidence="1 2">
    <name type="scientific">Artomyces pyxidatus</name>
    <dbReference type="NCBI Taxonomy" id="48021"/>
    <lineage>
        <taxon>Eukaryota</taxon>
        <taxon>Fungi</taxon>
        <taxon>Dikarya</taxon>
        <taxon>Basidiomycota</taxon>
        <taxon>Agaricomycotina</taxon>
        <taxon>Agaricomycetes</taxon>
        <taxon>Russulales</taxon>
        <taxon>Auriscalpiaceae</taxon>
        <taxon>Artomyces</taxon>
    </lineage>
</organism>
<reference evidence="1" key="1">
    <citation type="submission" date="2021-03" db="EMBL/GenBank/DDBJ databases">
        <authorList>
            <consortium name="DOE Joint Genome Institute"/>
            <person name="Ahrendt S."/>
            <person name="Looney B.P."/>
            <person name="Miyauchi S."/>
            <person name="Morin E."/>
            <person name="Drula E."/>
            <person name="Courty P.E."/>
            <person name="Chicoki N."/>
            <person name="Fauchery L."/>
            <person name="Kohler A."/>
            <person name="Kuo A."/>
            <person name="Labutti K."/>
            <person name="Pangilinan J."/>
            <person name="Lipzen A."/>
            <person name="Riley R."/>
            <person name="Andreopoulos W."/>
            <person name="He G."/>
            <person name="Johnson J."/>
            <person name="Barry K.W."/>
            <person name="Grigoriev I.V."/>
            <person name="Nagy L."/>
            <person name="Hibbett D."/>
            <person name="Henrissat B."/>
            <person name="Matheny P.B."/>
            <person name="Labbe J."/>
            <person name="Martin F."/>
        </authorList>
    </citation>
    <scope>NUCLEOTIDE SEQUENCE</scope>
    <source>
        <strain evidence="1">HHB10654</strain>
    </source>
</reference>
<gene>
    <name evidence="1" type="ORF">BV25DRAFT_1413287</name>
</gene>
<protein>
    <submittedName>
        <fullName evidence="1">Uncharacterized protein</fullName>
    </submittedName>
</protein>
<evidence type="ECO:0000313" key="2">
    <source>
        <dbReference type="Proteomes" id="UP000814140"/>
    </source>
</evidence>
<comment type="caution">
    <text evidence="1">The sequence shown here is derived from an EMBL/GenBank/DDBJ whole genome shotgun (WGS) entry which is preliminary data.</text>
</comment>
<dbReference type="EMBL" id="MU277192">
    <property type="protein sequence ID" value="KAI0066643.1"/>
    <property type="molecule type" value="Genomic_DNA"/>
</dbReference>
<accession>A0ACB8TDZ0</accession>
<keyword evidence="2" id="KW-1185">Reference proteome</keyword>